<reference evidence="2 3" key="2">
    <citation type="submission" date="2024-07" db="EMBL/GenBank/DDBJ databases">
        <authorList>
            <person name="Akdeniz Z."/>
        </authorList>
    </citation>
    <scope>NUCLEOTIDE SEQUENCE [LARGE SCALE GENOMIC DNA]</scope>
</reference>
<dbReference type="EMBL" id="CAXDID020000615">
    <property type="protein sequence ID" value="CAL6106717.1"/>
    <property type="molecule type" value="Genomic_DNA"/>
</dbReference>
<dbReference type="AlphaFoldDB" id="A0AA86NKT0"/>
<dbReference type="SUPFAM" id="SSF57184">
    <property type="entry name" value="Growth factor receptor domain"/>
    <property type="match status" value="1"/>
</dbReference>
<protein>
    <submittedName>
        <fullName evidence="1">Uncharacterized protein</fullName>
    </submittedName>
</protein>
<organism evidence="1">
    <name type="scientific">Hexamita inflata</name>
    <dbReference type="NCBI Taxonomy" id="28002"/>
    <lineage>
        <taxon>Eukaryota</taxon>
        <taxon>Metamonada</taxon>
        <taxon>Diplomonadida</taxon>
        <taxon>Hexamitidae</taxon>
        <taxon>Hexamitinae</taxon>
        <taxon>Hexamita</taxon>
    </lineage>
</organism>
<reference evidence="1" key="1">
    <citation type="submission" date="2023-06" db="EMBL/GenBank/DDBJ databases">
        <authorList>
            <person name="Kurt Z."/>
        </authorList>
    </citation>
    <scope>NUCLEOTIDE SEQUENCE</scope>
</reference>
<comment type="caution">
    <text evidence="1">The sequence shown here is derived from an EMBL/GenBank/DDBJ whole genome shotgun (WGS) entry which is preliminary data.</text>
</comment>
<evidence type="ECO:0000313" key="3">
    <source>
        <dbReference type="Proteomes" id="UP001642409"/>
    </source>
</evidence>
<evidence type="ECO:0000313" key="2">
    <source>
        <dbReference type="EMBL" id="CAL6106717.1"/>
    </source>
</evidence>
<keyword evidence="3" id="KW-1185">Reference proteome</keyword>
<accession>A0AA86NKT0</accession>
<dbReference type="Proteomes" id="UP001642409">
    <property type="component" value="Unassembled WGS sequence"/>
</dbReference>
<gene>
    <name evidence="2" type="ORF">HINF_LOCUS73896</name>
    <name evidence="1" type="ORF">HINF_LOCUS9325</name>
</gene>
<dbReference type="InterPro" id="IPR009030">
    <property type="entry name" value="Growth_fac_rcpt_cys_sf"/>
</dbReference>
<evidence type="ECO:0000313" key="1">
    <source>
        <dbReference type="EMBL" id="CAI9921680.1"/>
    </source>
</evidence>
<name>A0AA86NKT0_9EUKA</name>
<dbReference type="EMBL" id="CATOUU010000228">
    <property type="protein sequence ID" value="CAI9921680.1"/>
    <property type="molecule type" value="Genomic_DNA"/>
</dbReference>
<sequence>MMLLIMNIIQSSISEGEWTLDTRVWTSLSNGQISNIQYNFSQSLSSDTDADASIITIKDIKRHNYYRGLCLYNVIDVGANTILSDALFVFDVQISIPAQCTKIEISFANSVSGQFNNISITGSIKITNVLSTQVIKLSKLAGKVFNTNFISTKYFNNLSYSINGVPITVNSTNIFLYETNFDGKTTTATKLTSIDTQVVNTTFTSCSGSQNVVITKAASEQPGLITEWYEQRLDLIEWKISRGSYYFMDFTATGVPTVNKLLSAQRVYYGNNQIPIIIHFNNGSVRECSVGQFFNPIAQMCVAACSAKQYNMFCLALCADLNLYDSNKDNKCYTKCPTELGFILVTKTCTLCVSPNQLAYQSGICTSSCATGFVQSGSGCFYEAQSSLTFSYASCSTVCELGMLMDAGQCKTSCSDGKITKKELRICIACQSEYNGGKYWTRKTQLCQFSCDYYNATFCEELSSTTCEHFYVDKQTGLKMCVHSCPNEYPLLQSTENRCYDACPTAYMTDYVNKSCVDSCTSGYYSFTAPIKICLTTCGSSNFTALESDKHAQNQRCETDCSLFDSKQYHKDNYCTQNCYDQFHMFISFDNFTCVSNCPFYNRTTNGYLFCQQDCDSKFSGLDQTYDNSLLRCENSCNLFSSRKFTKDNLCQDQCDGLKPYYLTGDICVANCYSHSDQQFIDETNKMCTKYCINSNYFRDNTTSFLYCNKQACGSSNYTLIQQYHETYYRCEISCTIMDTYKYSELLHISPTIIRQCATSCSQQFQYFDSDLICYQKCPDDIPYAEQNNLCVNRCNQGNYSLQVNIQQLLCVGSCINYIVNVTNENSKQCVDSCLNQFYNYFNNEECVQQCPSGNYTFNIINQMKTCADCTGMYFGTDSNFSISMTRCEISCDMFSSTKFTKNFQCIDQCDGAKPVFVSGNICVENCYSQASEIFLNKGSNQCSDTCAHSSYYRNSDGSLFCTADVCGPANFTGAESYHASYLRCESACSLFVNHTFTDGSSCLASCPAERKYFDSNQICSSVCPNDFPFAEASDLCVSKCGSGNYAATSNPQKFECRSMMNSIVGIRSITIIKTNFPIGARRHKRSITLYQTVNQSITFPTHDHKLIPKPFYPKRNLFSVYICLNILV</sequence>
<proteinExistence type="predicted"/>